<dbReference type="EMBL" id="LWCA01002108">
    <property type="protein sequence ID" value="OAF64123.1"/>
    <property type="molecule type" value="Genomic_DNA"/>
</dbReference>
<dbReference type="PANTHER" id="PTHR45913:SF5">
    <property type="entry name" value="GENERAL TRANSCRIPTION FACTOR II-I REPEAT DOMAIN-CONTAINING PROTEIN 2A-LIKE PROTEIN"/>
    <property type="match status" value="1"/>
</dbReference>
<organism evidence="1 2">
    <name type="scientific">Intoshia linei</name>
    <dbReference type="NCBI Taxonomy" id="1819745"/>
    <lineage>
        <taxon>Eukaryota</taxon>
        <taxon>Metazoa</taxon>
        <taxon>Spiralia</taxon>
        <taxon>Lophotrochozoa</taxon>
        <taxon>Mesozoa</taxon>
        <taxon>Orthonectida</taxon>
        <taxon>Rhopaluridae</taxon>
        <taxon>Intoshia</taxon>
    </lineage>
</organism>
<proteinExistence type="predicted"/>
<dbReference type="AlphaFoldDB" id="A0A177ARX1"/>
<evidence type="ECO:0008006" key="3">
    <source>
        <dbReference type="Google" id="ProtNLM"/>
    </source>
</evidence>
<sequence>MIETTNHTMVCLICEQVIKTIKGDNAKQHYRHHVNDSDAKMEGDSRKTSFKITFNRFLSLPNMRVEASYKVAHILGVAGRKYMDGEIVKKCIVETVKLINPDKESDFAEISFSRVTIQCLQSVDELTDICDSAQLLIFVRSLSPDFIIHEDLISMETLCGVDIFEAVKKSCRDSNLDMKNVRDICNDGAPAMIGRKQGFVARLTEYVGVKYKNNRVTNNNIYTKQFPTTPPVSCYYR</sequence>
<evidence type="ECO:0000313" key="2">
    <source>
        <dbReference type="Proteomes" id="UP000078046"/>
    </source>
</evidence>
<keyword evidence="2" id="KW-1185">Reference proteome</keyword>
<accession>A0A177ARX1</accession>
<dbReference type="OrthoDB" id="6116262at2759"/>
<evidence type="ECO:0000313" key="1">
    <source>
        <dbReference type="EMBL" id="OAF64123.1"/>
    </source>
</evidence>
<reference evidence="1 2" key="1">
    <citation type="submission" date="2016-04" db="EMBL/GenBank/DDBJ databases">
        <title>The genome of Intoshia linei affirms orthonectids as highly simplified spiralians.</title>
        <authorList>
            <person name="Mikhailov K.V."/>
            <person name="Slusarev G.S."/>
            <person name="Nikitin M.A."/>
            <person name="Logacheva M.D."/>
            <person name="Penin A."/>
            <person name="Aleoshin V."/>
            <person name="Panchin Y.V."/>
        </authorList>
    </citation>
    <scope>NUCLEOTIDE SEQUENCE [LARGE SCALE GENOMIC DNA]</scope>
    <source>
        <strain evidence="1">Intl2013</strain>
        <tissue evidence="1">Whole animal</tissue>
    </source>
</reference>
<gene>
    <name evidence="1" type="ORF">A3Q56_08167</name>
</gene>
<dbReference type="PANTHER" id="PTHR45913">
    <property type="entry name" value="EPM2A-INTERACTING PROTEIN 1"/>
    <property type="match status" value="1"/>
</dbReference>
<dbReference type="Proteomes" id="UP000078046">
    <property type="component" value="Unassembled WGS sequence"/>
</dbReference>
<protein>
    <recommendedName>
        <fullName evidence="3">DUF4371 domain-containing protein</fullName>
    </recommendedName>
</protein>
<name>A0A177ARX1_9BILA</name>
<comment type="caution">
    <text evidence="1">The sequence shown here is derived from an EMBL/GenBank/DDBJ whole genome shotgun (WGS) entry which is preliminary data.</text>
</comment>